<dbReference type="Pfam" id="PF13349">
    <property type="entry name" value="DUF4097"/>
    <property type="match status" value="1"/>
</dbReference>
<sequence length="212" mass="21858">MFTTPAAQPVAVAVDVLSAEVTVVASHRDTATVQINPADPSKKGDAKAAEQTTVDFTAGTLTVTTPKSWRTHTPFGGNPSIEVIIEVPSGSSLTADAGVGKFVAHGELGDAQLTIALGDIIIDRPLGSVTAKTAKGDIRVNEASRGELRLETNVGEIEVGVNPGSTVRVDANAVVGTVTNELTPVVSLQGDVVTVNARNSYGNIVIRHTAKI</sequence>
<dbReference type="Proteomes" id="UP000612956">
    <property type="component" value="Unassembled WGS sequence"/>
</dbReference>
<comment type="caution">
    <text evidence="2">The sequence shown here is derived from an EMBL/GenBank/DDBJ whole genome shotgun (WGS) entry which is preliminary data.</text>
</comment>
<name>A0A917V834_9NOCA</name>
<dbReference type="InterPro" id="IPR025164">
    <property type="entry name" value="Toastrack_DUF4097"/>
</dbReference>
<evidence type="ECO:0000259" key="1">
    <source>
        <dbReference type="Pfam" id="PF13349"/>
    </source>
</evidence>
<organism evidence="2 3">
    <name type="scientific">Nocardia camponoti</name>
    <dbReference type="NCBI Taxonomy" id="1616106"/>
    <lineage>
        <taxon>Bacteria</taxon>
        <taxon>Bacillati</taxon>
        <taxon>Actinomycetota</taxon>
        <taxon>Actinomycetes</taxon>
        <taxon>Mycobacteriales</taxon>
        <taxon>Nocardiaceae</taxon>
        <taxon>Nocardia</taxon>
    </lineage>
</organism>
<evidence type="ECO:0000313" key="2">
    <source>
        <dbReference type="EMBL" id="GGK49185.1"/>
    </source>
</evidence>
<protein>
    <recommendedName>
        <fullName evidence="1">DUF4097 domain-containing protein</fullName>
    </recommendedName>
</protein>
<feature type="domain" description="DUF4097" evidence="1">
    <location>
        <begin position="13"/>
        <end position="206"/>
    </location>
</feature>
<accession>A0A917V834</accession>
<dbReference type="RefSeq" id="WP_188828694.1">
    <property type="nucleotide sequence ID" value="NZ_BMMW01000002.1"/>
</dbReference>
<reference evidence="2" key="2">
    <citation type="submission" date="2020-09" db="EMBL/GenBank/DDBJ databases">
        <authorList>
            <person name="Sun Q."/>
            <person name="Zhou Y."/>
        </authorList>
    </citation>
    <scope>NUCLEOTIDE SEQUENCE</scope>
    <source>
        <strain evidence="2">CGMCC 4.7278</strain>
    </source>
</reference>
<evidence type="ECO:0000313" key="3">
    <source>
        <dbReference type="Proteomes" id="UP000612956"/>
    </source>
</evidence>
<keyword evidence="3" id="KW-1185">Reference proteome</keyword>
<dbReference type="AlphaFoldDB" id="A0A917V834"/>
<reference evidence="2" key="1">
    <citation type="journal article" date="2014" name="Int. J. Syst. Evol. Microbiol.">
        <title>Complete genome sequence of Corynebacterium casei LMG S-19264T (=DSM 44701T), isolated from a smear-ripened cheese.</title>
        <authorList>
            <consortium name="US DOE Joint Genome Institute (JGI-PGF)"/>
            <person name="Walter F."/>
            <person name="Albersmeier A."/>
            <person name="Kalinowski J."/>
            <person name="Ruckert C."/>
        </authorList>
    </citation>
    <scope>NUCLEOTIDE SEQUENCE</scope>
    <source>
        <strain evidence="2">CGMCC 4.7278</strain>
    </source>
</reference>
<proteinExistence type="predicted"/>
<dbReference type="EMBL" id="BMMW01000002">
    <property type="protein sequence ID" value="GGK49185.1"/>
    <property type="molecule type" value="Genomic_DNA"/>
</dbReference>
<gene>
    <name evidence="2" type="ORF">GCM10011591_20700</name>
</gene>